<dbReference type="Gene3D" id="3.40.50.300">
    <property type="entry name" value="P-loop containing nucleotide triphosphate hydrolases"/>
    <property type="match status" value="1"/>
</dbReference>
<dbReference type="RefSeq" id="WP_112790208.1">
    <property type="nucleotide sequence ID" value="NZ_CP040417.1"/>
</dbReference>
<keyword evidence="7 10" id="KW-0067">ATP-binding</keyword>
<proteinExistence type="inferred from homology"/>
<dbReference type="FunFam" id="1.10.20.140:FF:000001">
    <property type="entry name" value="tRNA dimethylallyltransferase"/>
    <property type="match status" value="1"/>
</dbReference>
<feature type="site" description="Interaction with substrate tRNA" evidence="10">
    <location>
        <position position="125"/>
    </location>
</feature>
<evidence type="ECO:0000256" key="7">
    <source>
        <dbReference type="ARBA" id="ARBA00022840"/>
    </source>
</evidence>
<evidence type="ECO:0000256" key="6">
    <source>
        <dbReference type="ARBA" id="ARBA00022741"/>
    </source>
</evidence>
<dbReference type="GO" id="GO:0052381">
    <property type="term" value="F:tRNA dimethylallyltransferase activity"/>
    <property type="evidence" value="ECO:0007669"/>
    <property type="project" value="UniProtKB-UniRule"/>
</dbReference>
<dbReference type="EMBL" id="NAQV01000018">
    <property type="protein sequence ID" value="RAN63080.1"/>
    <property type="molecule type" value="Genomic_DNA"/>
</dbReference>
<evidence type="ECO:0000256" key="12">
    <source>
        <dbReference type="RuleBase" id="RU003784"/>
    </source>
</evidence>
<feature type="region of interest" description="Interaction with substrate tRNA" evidence="10">
    <location>
        <begin position="36"/>
        <end position="39"/>
    </location>
</feature>
<dbReference type="Pfam" id="PF01715">
    <property type="entry name" value="IPPT"/>
    <property type="match status" value="1"/>
</dbReference>
<evidence type="ECO:0000256" key="5">
    <source>
        <dbReference type="ARBA" id="ARBA00022694"/>
    </source>
</evidence>
<keyword evidence="6 10" id="KW-0547">Nucleotide-binding</keyword>
<dbReference type="InterPro" id="IPR027417">
    <property type="entry name" value="P-loop_NTPase"/>
</dbReference>
<evidence type="ECO:0000256" key="3">
    <source>
        <dbReference type="ARBA" id="ARBA00005842"/>
    </source>
</evidence>
<evidence type="ECO:0000256" key="13">
    <source>
        <dbReference type="RuleBase" id="RU003785"/>
    </source>
</evidence>
<evidence type="ECO:0000256" key="11">
    <source>
        <dbReference type="RuleBase" id="RU003783"/>
    </source>
</evidence>
<accession>A0A328KPU9</accession>
<evidence type="ECO:0000256" key="2">
    <source>
        <dbReference type="ARBA" id="ARBA00003213"/>
    </source>
</evidence>
<keyword evidence="4 10" id="KW-0808">Transferase</keyword>
<dbReference type="PANTHER" id="PTHR11088">
    <property type="entry name" value="TRNA DIMETHYLALLYLTRANSFERASE"/>
    <property type="match status" value="1"/>
</dbReference>
<keyword evidence="5 10" id="KW-0819">tRNA processing</keyword>
<feature type="site" description="Interaction with substrate tRNA" evidence="10">
    <location>
        <position position="102"/>
    </location>
</feature>
<evidence type="ECO:0000313" key="14">
    <source>
        <dbReference type="EMBL" id="RAN63080.1"/>
    </source>
</evidence>
<dbReference type="InterPro" id="IPR018022">
    <property type="entry name" value="IPT"/>
</dbReference>
<dbReference type="Proteomes" id="UP000249099">
    <property type="component" value="Unassembled WGS sequence"/>
</dbReference>
<dbReference type="AlphaFoldDB" id="A0A328KPU9"/>
<evidence type="ECO:0000256" key="8">
    <source>
        <dbReference type="ARBA" id="ARBA00022842"/>
    </source>
</evidence>
<feature type="binding site" evidence="10">
    <location>
        <begin position="11"/>
        <end position="18"/>
    </location>
    <ligand>
        <name>ATP</name>
        <dbReference type="ChEBI" id="CHEBI:30616"/>
    </ligand>
</feature>
<dbReference type="PANTHER" id="PTHR11088:SF60">
    <property type="entry name" value="TRNA DIMETHYLALLYLTRANSFERASE"/>
    <property type="match status" value="1"/>
</dbReference>
<comment type="function">
    <text evidence="2 10 12">Catalyzes the transfer of a dimethylallyl group onto the adenine at position 37 in tRNAs that read codons beginning with uridine, leading to the formation of N6-(dimethylallyl)adenosine (i(6)A).</text>
</comment>
<dbReference type="Gene3D" id="1.10.20.140">
    <property type="match status" value="1"/>
</dbReference>
<reference evidence="14 15" key="1">
    <citation type="submission" date="2017-03" db="EMBL/GenBank/DDBJ databases">
        <title>wgs assembly of Dolosigranulum pigrum KPL CDC strains.</title>
        <authorList>
            <person name="Brugger S.D."/>
            <person name="Pettigrew M."/>
            <person name="Kong Y."/>
            <person name="Lemon K.P."/>
        </authorList>
    </citation>
    <scope>NUCLEOTIDE SEQUENCE [LARGE SCALE GENOMIC DNA]</scope>
    <source>
        <strain evidence="14 15">KPL1931_CDC4294-98</strain>
    </source>
</reference>
<comment type="caution">
    <text evidence="14">The sequence shown here is derived from an EMBL/GenBank/DDBJ whole genome shotgun (WGS) entry which is preliminary data.</text>
</comment>
<dbReference type="EC" id="2.5.1.75" evidence="10"/>
<dbReference type="GO" id="GO:0005524">
    <property type="term" value="F:ATP binding"/>
    <property type="evidence" value="ECO:0007669"/>
    <property type="project" value="UniProtKB-UniRule"/>
</dbReference>
<dbReference type="GO" id="GO:0006400">
    <property type="term" value="P:tRNA modification"/>
    <property type="evidence" value="ECO:0007669"/>
    <property type="project" value="TreeGrafter"/>
</dbReference>
<comment type="catalytic activity">
    <reaction evidence="9 10 11">
        <text>adenosine(37) in tRNA + dimethylallyl diphosphate = N(6)-dimethylallyladenosine(37) in tRNA + diphosphate</text>
        <dbReference type="Rhea" id="RHEA:26482"/>
        <dbReference type="Rhea" id="RHEA-COMP:10162"/>
        <dbReference type="Rhea" id="RHEA-COMP:10375"/>
        <dbReference type="ChEBI" id="CHEBI:33019"/>
        <dbReference type="ChEBI" id="CHEBI:57623"/>
        <dbReference type="ChEBI" id="CHEBI:74411"/>
        <dbReference type="ChEBI" id="CHEBI:74415"/>
        <dbReference type="EC" id="2.5.1.75"/>
    </reaction>
</comment>
<comment type="subunit">
    <text evidence="10">Monomer.</text>
</comment>
<comment type="similarity">
    <text evidence="3 10 13">Belongs to the IPP transferase family.</text>
</comment>
<evidence type="ECO:0000256" key="4">
    <source>
        <dbReference type="ARBA" id="ARBA00022679"/>
    </source>
</evidence>
<dbReference type="NCBIfam" id="TIGR00174">
    <property type="entry name" value="miaA"/>
    <property type="match status" value="1"/>
</dbReference>
<gene>
    <name evidence="10" type="primary">miaA</name>
    <name evidence="14" type="ORF">B8A44_06250</name>
</gene>
<keyword evidence="8 10" id="KW-0460">Magnesium</keyword>
<dbReference type="InterPro" id="IPR039657">
    <property type="entry name" value="Dimethylallyltransferase"/>
</dbReference>
<protein>
    <recommendedName>
        <fullName evidence="10">tRNA dimethylallyltransferase</fullName>
        <ecNumber evidence="10">2.5.1.75</ecNumber>
    </recommendedName>
    <alternativeName>
        <fullName evidence="10">Dimethylallyl diphosphate:tRNA dimethylallyltransferase</fullName>
        <shortName evidence="10">DMAPP:tRNA dimethylallyltransferase</shortName>
        <shortName evidence="10">DMATase</shortName>
    </alternativeName>
    <alternativeName>
        <fullName evidence="10">Isopentenyl-diphosphate:tRNA isopentenyltransferase</fullName>
        <shortName evidence="10">IPP transferase</shortName>
        <shortName evidence="10">IPPT</shortName>
        <shortName evidence="10">IPTase</shortName>
    </alternativeName>
</protein>
<dbReference type="HAMAP" id="MF_00185">
    <property type="entry name" value="IPP_trans"/>
    <property type="match status" value="1"/>
</dbReference>
<comment type="caution">
    <text evidence="10">Lacks conserved residue(s) required for the propagation of feature annotation.</text>
</comment>
<sequence>MSVEKVIVIVGPTAVGKTALGVQLAQLFNGEVISGDSMQVYRGLDIGTAKVTDAEKESVPHHLIDVRDVDEPYTASDFQQMGRAKINEITAREHIPIVVGGTGLYIESLLYNMSHGEADPDPDFRTEMEALAEKESRQFVWEKLEAIDPEAADNIHPNNLVRTIRALEVHHVTGQKFSDYKKQQNERQPLYDTFIIGLNTDRELLYNRINQRVDLMMADGLIDEARWLDCAVSRDAQSIRGIGYKELFAYFDGEIELQEATSDIKQASRHYAKRQLTWFRNKTAVDLWVNLVEYPEELEQIKQAVRTFLKG</sequence>
<evidence type="ECO:0000256" key="9">
    <source>
        <dbReference type="ARBA" id="ARBA00049563"/>
    </source>
</evidence>
<evidence type="ECO:0000313" key="15">
    <source>
        <dbReference type="Proteomes" id="UP000249099"/>
    </source>
</evidence>
<evidence type="ECO:0000256" key="1">
    <source>
        <dbReference type="ARBA" id="ARBA00001946"/>
    </source>
</evidence>
<feature type="binding site" evidence="10">
    <location>
        <begin position="13"/>
        <end position="18"/>
    </location>
    <ligand>
        <name>substrate</name>
    </ligand>
</feature>
<evidence type="ECO:0000256" key="10">
    <source>
        <dbReference type="HAMAP-Rule" id="MF_00185"/>
    </source>
</evidence>
<comment type="cofactor">
    <cofactor evidence="1 10">
        <name>Mg(2+)</name>
        <dbReference type="ChEBI" id="CHEBI:18420"/>
    </cofactor>
</comment>
<dbReference type="SUPFAM" id="SSF52540">
    <property type="entry name" value="P-loop containing nucleoside triphosphate hydrolases"/>
    <property type="match status" value="2"/>
</dbReference>
<name>A0A328KPU9_9LACT</name>
<organism evidence="14 15">
    <name type="scientific">Dolosigranulum pigrum</name>
    <dbReference type="NCBI Taxonomy" id="29394"/>
    <lineage>
        <taxon>Bacteria</taxon>
        <taxon>Bacillati</taxon>
        <taxon>Bacillota</taxon>
        <taxon>Bacilli</taxon>
        <taxon>Lactobacillales</taxon>
        <taxon>Carnobacteriaceae</taxon>
        <taxon>Dolosigranulum</taxon>
    </lineage>
</organism>